<dbReference type="InterPro" id="IPR008983">
    <property type="entry name" value="Tumour_necrosis_fac-like_dom"/>
</dbReference>
<evidence type="ECO:0000256" key="2">
    <source>
        <dbReference type="ARBA" id="ARBA00022525"/>
    </source>
</evidence>
<gene>
    <name evidence="7" type="primary">LOC116354039</name>
</gene>
<evidence type="ECO:0000256" key="3">
    <source>
        <dbReference type="ARBA" id="ARBA00022530"/>
    </source>
</evidence>
<evidence type="ECO:0000256" key="4">
    <source>
        <dbReference type="SAM" id="Coils"/>
    </source>
</evidence>
<dbReference type="GeneID" id="116354039"/>
<dbReference type="PANTHER" id="PTHR15427:SF33">
    <property type="entry name" value="COLLAGEN IV NC1 DOMAIN-CONTAINING PROTEIN"/>
    <property type="match status" value="1"/>
</dbReference>
<reference evidence="7" key="1">
    <citation type="submission" date="2025-08" db="UniProtKB">
        <authorList>
            <consortium name="Ensembl"/>
        </authorList>
    </citation>
    <scope>IDENTIFICATION</scope>
</reference>
<evidence type="ECO:0000256" key="5">
    <source>
        <dbReference type="SAM" id="SignalP"/>
    </source>
</evidence>
<dbReference type="Pfam" id="PF00386">
    <property type="entry name" value="C1q"/>
    <property type="match status" value="1"/>
</dbReference>
<accession>A0A8C7IWU5</accession>
<protein>
    <submittedName>
        <fullName evidence="7">Putative mediator of RNA polymerase II transcription subunit 26</fullName>
    </submittedName>
</protein>
<evidence type="ECO:0000313" key="8">
    <source>
        <dbReference type="Proteomes" id="UP000694557"/>
    </source>
</evidence>
<dbReference type="KEGG" id="oki:116354039"/>
<keyword evidence="4" id="KW-0175">Coiled coil</keyword>
<sequence>MGGLTLTLLMLCLSGTLSEDAGEDNLNDIMVQIQPEQGQDIENEYKTHNQHSEQDQDIENEYKTHNQHSEQDQDIENEYKAHNQHSEQGQDIENEYKTHNQHSEQDQDIENEYKTHNQHSEQDQDIENEYKTHNQHSEHGQDIENEYKAHNQHSEQDQDIENEYKTHNQHSEQDQDIENEYKTHNQHSEQDQDIESEVIFKKNQAPSLAETNGSCQPDMCNLLRHLGAMEARLTTAENQVEELSNMEAIVALLQRETEFQAAQLRVMETKLSTSENLMKIMKRENDVQERKLQVLSFRVNATEFRVEQQQILLEELRRQSEDGPKIAFTAALGGDGHIPPSERETNLAFSNVFTNVGDAYNSGSGVFNAPVKGVYYFSFSSYANSQHNVCVSLFKNNVRMLSACDHHSEHDSSDSSGNGGTLHLEQGDHVYMTLHAHSHIFADFQNRSTFRGFLLFRT</sequence>
<dbReference type="GO" id="GO:0005581">
    <property type="term" value="C:collagen trimer"/>
    <property type="evidence" value="ECO:0007669"/>
    <property type="project" value="UniProtKB-KW"/>
</dbReference>
<dbReference type="AlphaFoldDB" id="A0A8C7IWU5"/>
<dbReference type="GeneTree" id="ENSGT00940000163520"/>
<dbReference type="InterPro" id="IPR001073">
    <property type="entry name" value="C1q_dom"/>
</dbReference>
<dbReference type="CTD" id="100149559"/>
<evidence type="ECO:0000313" key="7">
    <source>
        <dbReference type="Ensembl" id="ENSOKIP00005079243.1"/>
    </source>
</evidence>
<feature type="coiled-coil region" evidence="4">
    <location>
        <begin position="226"/>
        <end position="256"/>
    </location>
</feature>
<feature type="chain" id="PRO_5034481099" evidence="5">
    <location>
        <begin position="19"/>
        <end position="458"/>
    </location>
</feature>
<dbReference type="RefSeq" id="XP_031648859.1">
    <property type="nucleotide sequence ID" value="XM_031792999.1"/>
</dbReference>
<dbReference type="Ensembl" id="ENSOKIT00005084428.1">
    <property type="protein sequence ID" value="ENSOKIP00005079243.1"/>
    <property type="gene ID" value="ENSOKIG00005034224.1"/>
</dbReference>
<dbReference type="PRINTS" id="PR00007">
    <property type="entry name" value="COMPLEMNTC1Q"/>
</dbReference>
<name>A0A8C7IWU5_ONCKI</name>
<dbReference type="SUPFAM" id="SSF49842">
    <property type="entry name" value="TNF-like"/>
    <property type="match status" value="1"/>
</dbReference>
<evidence type="ECO:0000259" key="6">
    <source>
        <dbReference type="PROSITE" id="PS50871"/>
    </source>
</evidence>
<organism evidence="7 8">
    <name type="scientific">Oncorhynchus kisutch</name>
    <name type="common">Coho salmon</name>
    <name type="synonym">Salmo kisutch</name>
    <dbReference type="NCBI Taxonomy" id="8019"/>
    <lineage>
        <taxon>Eukaryota</taxon>
        <taxon>Metazoa</taxon>
        <taxon>Chordata</taxon>
        <taxon>Craniata</taxon>
        <taxon>Vertebrata</taxon>
        <taxon>Euteleostomi</taxon>
        <taxon>Actinopterygii</taxon>
        <taxon>Neopterygii</taxon>
        <taxon>Teleostei</taxon>
        <taxon>Protacanthopterygii</taxon>
        <taxon>Salmoniformes</taxon>
        <taxon>Salmonidae</taxon>
        <taxon>Salmoninae</taxon>
        <taxon>Oncorhynchus</taxon>
    </lineage>
</organism>
<feature type="signal peptide" evidence="5">
    <location>
        <begin position="1"/>
        <end position="18"/>
    </location>
</feature>
<dbReference type="SMART" id="SM00110">
    <property type="entry name" value="C1Q"/>
    <property type="match status" value="1"/>
</dbReference>
<keyword evidence="3" id="KW-0272">Extracellular matrix</keyword>
<evidence type="ECO:0000256" key="1">
    <source>
        <dbReference type="ARBA" id="ARBA00004498"/>
    </source>
</evidence>
<keyword evidence="8" id="KW-1185">Reference proteome</keyword>
<proteinExistence type="predicted"/>
<keyword evidence="5" id="KW-0732">Signal</keyword>
<dbReference type="PROSITE" id="PS50871">
    <property type="entry name" value="C1Q"/>
    <property type="match status" value="1"/>
</dbReference>
<dbReference type="Gene3D" id="2.60.120.40">
    <property type="match status" value="1"/>
</dbReference>
<dbReference type="Proteomes" id="UP000694557">
    <property type="component" value="Unassembled WGS sequence"/>
</dbReference>
<keyword evidence="2" id="KW-0964">Secreted</keyword>
<dbReference type="PANTHER" id="PTHR15427">
    <property type="entry name" value="EMILIN ELASTIN MICROFIBRIL INTERFACE-LOCATED PROTEIN ELASTIN MICROFIBRIL INTERFACER"/>
    <property type="match status" value="1"/>
</dbReference>
<reference evidence="7" key="2">
    <citation type="submission" date="2025-09" db="UniProtKB">
        <authorList>
            <consortium name="Ensembl"/>
        </authorList>
    </citation>
    <scope>IDENTIFICATION</scope>
</reference>
<comment type="subcellular location">
    <subcellularLocation>
        <location evidence="1">Secreted</location>
        <location evidence="1">Extracellular space</location>
        <location evidence="1">Extracellular matrix</location>
    </subcellularLocation>
</comment>
<feature type="domain" description="C1q" evidence="6">
    <location>
        <begin position="321"/>
        <end position="458"/>
    </location>
</feature>
<dbReference type="InterPro" id="IPR050392">
    <property type="entry name" value="Collagen/C1q_domain"/>
</dbReference>